<evidence type="ECO:0000256" key="2">
    <source>
        <dbReference type="ARBA" id="ARBA00004141"/>
    </source>
</evidence>
<dbReference type="PANTHER" id="PTHR43065:SF10">
    <property type="entry name" value="PEROXIDE STRESS-ACTIVATED HISTIDINE KINASE MAK3"/>
    <property type="match status" value="1"/>
</dbReference>
<dbReference type="Gene3D" id="3.30.450.20">
    <property type="entry name" value="PAS domain"/>
    <property type="match status" value="1"/>
</dbReference>
<dbReference type="OrthoDB" id="9764438at2"/>
<dbReference type="SUPFAM" id="SSF55785">
    <property type="entry name" value="PYP-like sensor domain (PAS domain)"/>
    <property type="match status" value="1"/>
</dbReference>
<reference evidence="19" key="1">
    <citation type="submission" date="2006-12" db="EMBL/GenBank/DDBJ databases">
        <title>Complete sequence of Halorhodospira halophila SL1.</title>
        <authorList>
            <consortium name="US DOE Joint Genome Institute"/>
            <person name="Copeland A."/>
            <person name="Lucas S."/>
            <person name="Lapidus A."/>
            <person name="Barry K."/>
            <person name="Detter J.C."/>
            <person name="Glavina del Rio T."/>
            <person name="Hammon N."/>
            <person name="Israni S."/>
            <person name="Dalin E."/>
            <person name="Tice H."/>
            <person name="Pitluck S."/>
            <person name="Saunders E."/>
            <person name="Brettin T."/>
            <person name="Bruce D."/>
            <person name="Han C."/>
            <person name="Tapia R."/>
            <person name="Schmutz J."/>
            <person name="Larimer F."/>
            <person name="Land M."/>
            <person name="Hauser L."/>
            <person name="Kyrpides N."/>
            <person name="Mikhailova N."/>
            <person name="Hoff W."/>
            <person name="Richardson P."/>
        </authorList>
    </citation>
    <scope>NUCLEOTIDE SEQUENCE [LARGE SCALE GENOMIC DNA]</scope>
    <source>
        <strain evidence="19">DSM 244 / SL1</strain>
    </source>
</reference>
<feature type="transmembrane region" description="Helical" evidence="15">
    <location>
        <begin position="155"/>
        <end position="172"/>
    </location>
</feature>
<feature type="transmembrane region" description="Helical" evidence="15">
    <location>
        <begin position="430"/>
        <end position="452"/>
    </location>
</feature>
<dbReference type="RefSeq" id="WP_011814679.1">
    <property type="nucleotide sequence ID" value="NC_008789.1"/>
</dbReference>
<evidence type="ECO:0000256" key="8">
    <source>
        <dbReference type="ARBA" id="ARBA00022741"/>
    </source>
</evidence>
<gene>
    <name evidence="18" type="ordered locus">Hhal_1893</name>
</gene>
<keyword evidence="12" id="KW-0902">Two-component regulatory system</keyword>
<dbReference type="InterPro" id="IPR036890">
    <property type="entry name" value="HATPase_C_sf"/>
</dbReference>
<organism evidence="18 19">
    <name type="scientific">Halorhodospira halophila (strain DSM 244 / SL1)</name>
    <name type="common">Ectothiorhodospira halophila (strain DSM 244 / SL1)</name>
    <dbReference type="NCBI Taxonomy" id="349124"/>
    <lineage>
        <taxon>Bacteria</taxon>
        <taxon>Pseudomonadati</taxon>
        <taxon>Pseudomonadota</taxon>
        <taxon>Gammaproteobacteria</taxon>
        <taxon>Chromatiales</taxon>
        <taxon>Ectothiorhodospiraceae</taxon>
        <taxon>Halorhodospira</taxon>
    </lineage>
</organism>
<protein>
    <recommendedName>
        <fullName evidence="4">histidine kinase</fullName>
        <ecNumber evidence="4">2.7.13.3</ecNumber>
    </recommendedName>
</protein>
<feature type="transmembrane region" description="Helical" evidence="15">
    <location>
        <begin position="402"/>
        <end position="423"/>
    </location>
</feature>
<comment type="subcellular location">
    <subcellularLocation>
        <location evidence="2">Membrane</location>
        <topology evidence="2">Multi-pass membrane protein</topology>
    </subcellularLocation>
</comment>
<evidence type="ECO:0000256" key="7">
    <source>
        <dbReference type="ARBA" id="ARBA00022692"/>
    </source>
</evidence>
<evidence type="ECO:0000256" key="3">
    <source>
        <dbReference type="ARBA" id="ARBA00006434"/>
    </source>
</evidence>
<feature type="transmembrane region" description="Helical" evidence="15">
    <location>
        <begin position="68"/>
        <end position="93"/>
    </location>
</feature>
<evidence type="ECO:0000256" key="5">
    <source>
        <dbReference type="ARBA" id="ARBA00022553"/>
    </source>
</evidence>
<evidence type="ECO:0000256" key="15">
    <source>
        <dbReference type="SAM" id="Phobius"/>
    </source>
</evidence>
<keyword evidence="7 15" id="KW-0812">Transmembrane</keyword>
<dbReference type="CDD" id="cd00130">
    <property type="entry name" value="PAS"/>
    <property type="match status" value="1"/>
</dbReference>
<dbReference type="CDD" id="cd00075">
    <property type="entry name" value="HATPase"/>
    <property type="match status" value="1"/>
</dbReference>
<evidence type="ECO:0000256" key="11">
    <source>
        <dbReference type="ARBA" id="ARBA00022989"/>
    </source>
</evidence>
<dbReference type="SUPFAM" id="SSF55874">
    <property type="entry name" value="ATPase domain of HSP90 chaperone/DNA topoisomerase II/histidine kinase"/>
    <property type="match status" value="1"/>
</dbReference>
<dbReference type="InterPro" id="IPR038377">
    <property type="entry name" value="Na/Glc_symporter_sf"/>
</dbReference>
<dbReference type="PRINTS" id="PR00344">
    <property type="entry name" value="BCTRLSENSOR"/>
</dbReference>
<feature type="transmembrane region" description="Helical" evidence="15">
    <location>
        <begin position="6"/>
        <end position="27"/>
    </location>
</feature>
<dbReference type="Proteomes" id="UP000000647">
    <property type="component" value="Chromosome"/>
</dbReference>
<dbReference type="GO" id="GO:0000155">
    <property type="term" value="F:phosphorelay sensor kinase activity"/>
    <property type="evidence" value="ECO:0007669"/>
    <property type="project" value="InterPro"/>
</dbReference>
<evidence type="ECO:0000256" key="9">
    <source>
        <dbReference type="ARBA" id="ARBA00022777"/>
    </source>
</evidence>
<evidence type="ECO:0000256" key="13">
    <source>
        <dbReference type="ARBA" id="ARBA00023136"/>
    </source>
</evidence>
<dbReference type="KEGG" id="hha:Hhal_1893"/>
<dbReference type="InterPro" id="IPR001734">
    <property type="entry name" value="Na/solute_symporter"/>
</dbReference>
<evidence type="ECO:0000256" key="14">
    <source>
        <dbReference type="SAM" id="Coils"/>
    </source>
</evidence>
<dbReference type="GO" id="GO:0016020">
    <property type="term" value="C:membrane"/>
    <property type="evidence" value="ECO:0007669"/>
    <property type="project" value="UniProtKB-SubCell"/>
</dbReference>
<evidence type="ECO:0000256" key="10">
    <source>
        <dbReference type="ARBA" id="ARBA00022840"/>
    </source>
</evidence>
<dbReference type="InterPro" id="IPR036097">
    <property type="entry name" value="HisK_dim/P_sf"/>
</dbReference>
<feature type="transmembrane region" description="Helical" evidence="15">
    <location>
        <begin position="276"/>
        <end position="294"/>
    </location>
</feature>
<feature type="domain" description="Histidine kinase" evidence="16">
    <location>
        <begin position="763"/>
        <end position="972"/>
    </location>
</feature>
<dbReference type="InterPro" id="IPR013656">
    <property type="entry name" value="PAS_4"/>
</dbReference>
<keyword evidence="8" id="KW-0547">Nucleotide-binding</keyword>
<dbReference type="GO" id="GO:0005524">
    <property type="term" value="F:ATP binding"/>
    <property type="evidence" value="ECO:0007669"/>
    <property type="project" value="UniProtKB-KW"/>
</dbReference>
<dbReference type="EMBL" id="CP000544">
    <property type="protein sequence ID" value="ABM62657.1"/>
    <property type="molecule type" value="Genomic_DNA"/>
</dbReference>
<feature type="domain" description="PAS" evidence="17">
    <location>
        <begin position="630"/>
        <end position="674"/>
    </location>
</feature>
<dbReference type="CDD" id="cd00082">
    <property type="entry name" value="HisKA"/>
    <property type="match status" value="1"/>
</dbReference>
<dbReference type="InterPro" id="IPR005467">
    <property type="entry name" value="His_kinase_dom"/>
</dbReference>
<dbReference type="Pfam" id="PF02518">
    <property type="entry name" value="HATPase_c"/>
    <property type="match status" value="1"/>
</dbReference>
<dbReference type="HOGENOM" id="CLU_000445_22_1_6"/>
<feature type="transmembrane region" description="Helical" evidence="15">
    <location>
        <begin position="238"/>
        <end position="255"/>
    </location>
</feature>
<keyword evidence="13 15" id="KW-0472">Membrane</keyword>
<sequence length="985" mass="108436">MTFDLLTLFLVGVVYLGLLFVIAFAVDRRWFPRSVVRHPVFYVFALGVYATTWSYYGSVGFADENGLIFATIYLGVTAAFLLTPVLLAPLLRLTSNQQLTSVADVFAFRFSSQFAGILVTAIMLAGILPYIALQIRAVAESTLVLTGGGHDPRPLALAFCLIVTVFAIIFGARHVTPRVKHTGLVVAIGLESLVKLGALLMVAWVAVDLAFDGPAGLSAWLSENPQQLDDFYQPALEGPWLSLLTLTFAAAFLLPRQFHILFTENLSPRSLTRASWAFPLILLLLALAVPPILWSGTALNTDTAPEYYVLGLAALSGSEPLTLLVYLGGISAATAMIVVSTLALSSMTLNHLVMPLIKSLPHQEPDLYATLRWTRRFLITMLIVFGFTFYELLDRTEGLVEWGLMSFLAMAQFLPGIIGVLYWQRATVYGFVAGLLGGSLIWLDTILLPALAGTEPFFLLGFPQARESATEIYGIATFWSLALNGLLFVGVSLFTPQRSAERQAAEVCRDQTAAIAPGTLQAASPSQFVIQLAPVTGEEAARQEVDKALHDLGLAWSENRPDQLRALRDQVERNLSGMMGPMLARMIVDKRLQLDRTARTALAHNIRQIEERLESSRNRFRGLAAELDRLRRYHRQILEDLPLGVVAVTAHGRVVRWNTAMQGLSGISANTALGSRICDLHPPWDQLLNRFLTIEQPQHQEQFPQPGGEQRWLSLHKTCIRESGRGRTGDTLMIIEDITHIRRLERELAHSERLASIGRLAAGVAHEIGNPVTGIDSLAQNLRHESDPQLLRESVDEILEQTRRINNIVQTLIGYAHAGNTDERTPDPVPLSETVEEARRLVQLSKRGQDLEIDNQLWPELQVRGDRQRLAQVFVNLFSNTADACGPGGRIAISARRYGDRVQIRVVDNGPGIPAELVDKVMEPFYTTKPVGQGTGLGLPLVYNIVSEQGGEFSITADNGGTTAWITLPVLDPAPPTERAESKEE</sequence>
<dbReference type="Pfam" id="PF08448">
    <property type="entry name" value="PAS_4"/>
    <property type="match status" value="1"/>
</dbReference>
<keyword evidence="5" id="KW-0597">Phosphoprotein</keyword>
<evidence type="ECO:0000313" key="18">
    <source>
        <dbReference type="EMBL" id="ABM62657.1"/>
    </source>
</evidence>
<dbReference type="Pfam" id="PF00512">
    <property type="entry name" value="HisKA"/>
    <property type="match status" value="1"/>
</dbReference>
<evidence type="ECO:0000256" key="12">
    <source>
        <dbReference type="ARBA" id="ARBA00023012"/>
    </source>
</evidence>
<dbReference type="SMART" id="SM00388">
    <property type="entry name" value="HisKA"/>
    <property type="match status" value="1"/>
</dbReference>
<accession>A1WY95</accession>
<keyword evidence="19" id="KW-1185">Reference proteome</keyword>
<evidence type="ECO:0000256" key="6">
    <source>
        <dbReference type="ARBA" id="ARBA00022679"/>
    </source>
</evidence>
<dbReference type="InterPro" id="IPR035965">
    <property type="entry name" value="PAS-like_dom_sf"/>
</dbReference>
<dbReference type="SMART" id="SM00091">
    <property type="entry name" value="PAS"/>
    <property type="match status" value="1"/>
</dbReference>
<dbReference type="InterPro" id="IPR004358">
    <property type="entry name" value="Sig_transdc_His_kin-like_C"/>
</dbReference>
<feature type="transmembrane region" description="Helical" evidence="15">
    <location>
        <begin position="323"/>
        <end position="352"/>
    </location>
</feature>
<dbReference type="PROSITE" id="PS50283">
    <property type="entry name" value="NA_SOLUT_SYMP_3"/>
    <property type="match status" value="1"/>
</dbReference>
<dbReference type="InterPro" id="IPR003661">
    <property type="entry name" value="HisK_dim/P_dom"/>
</dbReference>
<feature type="transmembrane region" description="Helical" evidence="15">
    <location>
        <begin position="114"/>
        <end position="135"/>
    </location>
</feature>
<dbReference type="AlphaFoldDB" id="A1WY95"/>
<evidence type="ECO:0000259" key="16">
    <source>
        <dbReference type="PROSITE" id="PS50109"/>
    </source>
</evidence>
<dbReference type="eggNOG" id="COG0591">
    <property type="taxonomic scope" value="Bacteria"/>
</dbReference>
<reference evidence="18 19" key="2">
    <citation type="journal article" date="2013" name="Stand. Genomic Sci.">
        <title>Complete genome sequence of Halorhodospira halophila SL1.</title>
        <authorList>
            <person name="Challacombe J.F."/>
            <person name="Majid S."/>
            <person name="Deole R."/>
            <person name="Brettin T.S."/>
            <person name="Bruce D."/>
            <person name="Delano S.F."/>
            <person name="Detter J.C."/>
            <person name="Gleasner C.D."/>
            <person name="Han C.S."/>
            <person name="Misra M."/>
            <person name="Reitenga K.G."/>
            <person name="Mikhailova N."/>
            <person name="Woyke T."/>
            <person name="Pitluck S."/>
            <person name="Nolan M."/>
            <person name="Land M.L."/>
            <person name="Saunders E."/>
            <person name="Tapia R."/>
            <person name="Lapidus A."/>
            <person name="Ivanova N."/>
            <person name="Hoff W.D."/>
        </authorList>
    </citation>
    <scope>NUCLEOTIDE SEQUENCE [LARGE SCALE GENOMIC DNA]</scope>
    <source>
        <strain evidence="19">DSM 244 / SL1</strain>
    </source>
</reference>
<dbReference type="GO" id="GO:0022857">
    <property type="term" value="F:transmembrane transporter activity"/>
    <property type="evidence" value="ECO:0007669"/>
    <property type="project" value="InterPro"/>
</dbReference>
<feature type="transmembrane region" description="Helical" evidence="15">
    <location>
        <begin position="373"/>
        <end position="390"/>
    </location>
</feature>
<dbReference type="PANTHER" id="PTHR43065">
    <property type="entry name" value="SENSOR HISTIDINE KINASE"/>
    <property type="match status" value="1"/>
</dbReference>
<dbReference type="CDD" id="cd10322">
    <property type="entry name" value="SLC5sbd"/>
    <property type="match status" value="1"/>
</dbReference>
<evidence type="ECO:0000256" key="1">
    <source>
        <dbReference type="ARBA" id="ARBA00000085"/>
    </source>
</evidence>
<keyword evidence="9 18" id="KW-0418">Kinase</keyword>
<comment type="catalytic activity">
    <reaction evidence="1">
        <text>ATP + protein L-histidine = ADP + protein N-phospho-L-histidine.</text>
        <dbReference type="EC" id="2.7.13.3"/>
    </reaction>
</comment>
<dbReference type="Gene3D" id="1.20.1730.10">
    <property type="entry name" value="Sodium/glucose cotransporter"/>
    <property type="match status" value="1"/>
</dbReference>
<feature type="transmembrane region" description="Helical" evidence="15">
    <location>
        <begin position="184"/>
        <end position="207"/>
    </location>
</feature>
<dbReference type="InterPro" id="IPR000014">
    <property type="entry name" value="PAS"/>
</dbReference>
<name>A1WY95_HALHL</name>
<keyword evidence="11 15" id="KW-1133">Transmembrane helix</keyword>
<feature type="transmembrane region" description="Helical" evidence="15">
    <location>
        <begin position="39"/>
        <end position="56"/>
    </location>
</feature>
<dbReference type="SUPFAM" id="SSF47384">
    <property type="entry name" value="Homodimeric domain of signal transducing histidine kinase"/>
    <property type="match status" value="1"/>
</dbReference>
<evidence type="ECO:0000256" key="4">
    <source>
        <dbReference type="ARBA" id="ARBA00012438"/>
    </source>
</evidence>
<evidence type="ECO:0000259" key="17">
    <source>
        <dbReference type="PROSITE" id="PS50112"/>
    </source>
</evidence>
<dbReference type="Gene3D" id="3.30.565.10">
    <property type="entry name" value="Histidine kinase-like ATPase, C-terminal domain"/>
    <property type="match status" value="1"/>
</dbReference>
<dbReference type="Gene3D" id="1.10.287.130">
    <property type="match status" value="1"/>
</dbReference>
<keyword evidence="6 18" id="KW-0808">Transferase</keyword>
<proteinExistence type="inferred from homology"/>
<keyword evidence="14" id="KW-0175">Coiled coil</keyword>
<evidence type="ECO:0000313" key="19">
    <source>
        <dbReference type="Proteomes" id="UP000000647"/>
    </source>
</evidence>
<dbReference type="SMART" id="SM00387">
    <property type="entry name" value="HATPase_c"/>
    <property type="match status" value="1"/>
</dbReference>
<feature type="transmembrane region" description="Helical" evidence="15">
    <location>
        <begin position="472"/>
        <end position="494"/>
    </location>
</feature>
<dbReference type="InterPro" id="IPR003594">
    <property type="entry name" value="HATPase_dom"/>
</dbReference>
<dbReference type="NCBIfam" id="TIGR00229">
    <property type="entry name" value="sensory_box"/>
    <property type="match status" value="1"/>
</dbReference>
<dbReference type="PROSITE" id="PS50112">
    <property type="entry name" value="PAS"/>
    <property type="match status" value="1"/>
</dbReference>
<dbReference type="PROSITE" id="PS50109">
    <property type="entry name" value="HIS_KIN"/>
    <property type="match status" value="1"/>
</dbReference>
<dbReference type="eggNOG" id="COG4191">
    <property type="taxonomic scope" value="Bacteria"/>
</dbReference>
<comment type="similarity">
    <text evidence="3">Belongs to the sodium:solute symporter (SSF) (TC 2.A.21) family.</text>
</comment>
<feature type="coiled-coil region" evidence="14">
    <location>
        <begin position="599"/>
        <end position="626"/>
    </location>
</feature>
<dbReference type="EC" id="2.7.13.3" evidence="4"/>
<dbReference type="STRING" id="349124.Hhal_1893"/>
<keyword evidence="10" id="KW-0067">ATP-binding</keyword>